<dbReference type="RefSeq" id="WP_145448849.1">
    <property type="nucleotide sequence ID" value="NZ_CP037421.1"/>
</dbReference>
<accession>A0A517Q4R0</accession>
<organism evidence="1 2">
    <name type="scientific">Gimesia panareensis</name>
    <dbReference type="NCBI Taxonomy" id="2527978"/>
    <lineage>
        <taxon>Bacteria</taxon>
        <taxon>Pseudomonadati</taxon>
        <taxon>Planctomycetota</taxon>
        <taxon>Planctomycetia</taxon>
        <taxon>Planctomycetales</taxon>
        <taxon>Planctomycetaceae</taxon>
        <taxon>Gimesia</taxon>
    </lineage>
</organism>
<protein>
    <submittedName>
        <fullName evidence="1">Uncharacterized protein</fullName>
    </submittedName>
</protein>
<name>A0A517Q4R0_9PLAN</name>
<dbReference type="EMBL" id="CP037421">
    <property type="protein sequence ID" value="QDT26614.1"/>
    <property type="molecule type" value="Genomic_DNA"/>
</dbReference>
<sequence length="165" mass="19401">MSKPHQRIGSKSNTHVGREFELATKNYFITIGLELSKDIKIAIGVDEQKKEHAFDLGCEEEKILVECKSHKWTAPNDNVPSAKLTVWNEAMYYFHVSPSNYRKIFFVLRDYSNKRKETLAEYYIRTYGHLIPFEVEIWEFDETKKTAIQLPLNKRMQSDAAKPRR</sequence>
<reference evidence="1 2" key="1">
    <citation type="submission" date="2019-03" db="EMBL/GenBank/DDBJ databases">
        <title>Deep-cultivation of Planctomycetes and their phenomic and genomic characterization uncovers novel biology.</title>
        <authorList>
            <person name="Wiegand S."/>
            <person name="Jogler M."/>
            <person name="Boedeker C."/>
            <person name="Pinto D."/>
            <person name="Vollmers J."/>
            <person name="Rivas-Marin E."/>
            <person name="Kohn T."/>
            <person name="Peeters S.H."/>
            <person name="Heuer A."/>
            <person name="Rast P."/>
            <person name="Oberbeckmann S."/>
            <person name="Bunk B."/>
            <person name="Jeske O."/>
            <person name="Meyerdierks A."/>
            <person name="Storesund J.E."/>
            <person name="Kallscheuer N."/>
            <person name="Luecker S."/>
            <person name="Lage O.M."/>
            <person name="Pohl T."/>
            <person name="Merkel B.J."/>
            <person name="Hornburger P."/>
            <person name="Mueller R.-W."/>
            <person name="Bruemmer F."/>
            <person name="Labrenz M."/>
            <person name="Spormann A.M."/>
            <person name="Op den Camp H."/>
            <person name="Overmann J."/>
            <person name="Amann R."/>
            <person name="Jetten M.S.M."/>
            <person name="Mascher T."/>
            <person name="Medema M.H."/>
            <person name="Devos D.P."/>
            <person name="Kaster A.-K."/>
            <person name="Ovreas L."/>
            <person name="Rohde M."/>
            <person name="Galperin M.Y."/>
            <person name="Jogler C."/>
        </authorList>
    </citation>
    <scope>NUCLEOTIDE SEQUENCE [LARGE SCALE GENOMIC DNA]</scope>
    <source>
        <strain evidence="1 2">Enr10</strain>
    </source>
</reference>
<proteinExistence type="predicted"/>
<keyword evidence="2" id="KW-1185">Reference proteome</keyword>
<evidence type="ECO:0000313" key="1">
    <source>
        <dbReference type="EMBL" id="QDT26614.1"/>
    </source>
</evidence>
<evidence type="ECO:0000313" key="2">
    <source>
        <dbReference type="Proteomes" id="UP000315647"/>
    </source>
</evidence>
<dbReference type="Proteomes" id="UP000315647">
    <property type="component" value="Chromosome"/>
</dbReference>
<dbReference type="AlphaFoldDB" id="A0A517Q4R0"/>
<gene>
    <name evidence="1" type="ORF">Enr10x_19180</name>
</gene>